<evidence type="ECO:0000313" key="2">
    <source>
        <dbReference type="EMBL" id="NGZ90868.1"/>
    </source>
</evidence>
<name>A0A967AGL0_9FLAO</name>
<evidence type="ECO:0008006" key="4">
    <source>
        <dbReference type="Google" id="ProtNLM"/>
    </source>
</evidence>
<protein>
    <recommendedName>
        <fullName evidence="4">LPP20 lipoprotein</fullName>
    </recommendedName>
</protein>
<dbReference type="PROSITE" id="PS51257">
    <property type="entry name" value="PROKAR_LIPOPROTEIN"/>
    <property type="match status" value="1"/>
</dbReference>
<sequence length="393" mass="45849">MKKILLLIGIILLASCNSAKRAQRELSTGNYVKSITIAVSQLQRNKTNRRAQQQMLILEEGFQKLKQRDKKRIKFLQRENVASNSVEIHDLYVRLNEIQNQIRPLLPLQNESQSRQMQFEFLDLDQKIIEARDQMLTYLYDEANLLLNSGDKFSAREAFEDLQRIEQLRPNFKDTRQMLNEAKLMGTDFVLATLINTTDFVIPNRVQNMLLDFNTYGLADQWTDYHTERQQNLDYDYGIRIQFTDFVFSPDRLREREINLEEEVVDGWEYKKDSRGAYVRDEDGNRIKVNNYVTVSGLLLESLQQKSVAVQAQVIYRDIKAGQNINSFPLATEFIFENLSAVFQGDARVLSDEDKEILNNRPVAFPSNEQMLIDAGEDIKQKLKQILVRNKFS</sequence>
<feature type="signal peptide" evidence="1">
    <location>
        <begin position="1"/>
        <end position="21"/>
    </location>
</feature>
<evidence type="ECO:0000256" key="1">
    <source>
        <dbReference type="SAM" id="SignalP"/>
    </source>
</evidence>
<proteinExistence type="predicted"/>
<accession>A0A967AGL0</accession>
<keyword evidence="1" id="KW-0732">Signal</keyword>
<comment type="caution">
    <text evidence="2">The sequence shown here is derived from an EMBL/GenBank/DDBJ whole genome shotgun (WGS) entry which is preliminary data.</text>
</comment>
<gene>
    <name evidence="2" type="ORF">G7034_11475</name>
</gene>
<feature type="chain" id="PRO_5037375417" description="LPP20 lipoprotein" evidence="1">
    <location>
        <begin position="22"/>
        <end position="393"/>
    </location>
</feature>
<dbReference type="AlphaFoldDB" id="A0A967AGL0"/>
<evidence type="ECO:0000313" key="3">
    <source>
        <dbReference type="Proteomes" id="UP000643701"/>
    </source>
</evidence>
<dbReference type="EMBL" id="JAANAS010000116">
    <property type="protein sequence ID" value="NGZ90868.1"/>
    <property type="molecule type" value="Genomic_DNA"/>
</dbReference>
<keyword evidence="3" id="KW-1185">Reference proteome</keyword>
<reference evidence="2" key="1">
    <citation type="submission" date="2020-03" db="EMBL/GenBank/DDBJ databases">
        <title>Psychroflexus Maritimus sp. nov., isolate from marine sediment.</title>
        <authorList>
            <person name="Zhong Y.-L."/>
        </authorList>
    </citation>
    <scope>NUCLEOTIDE SEQUENCE</scope>
    <source>
        <strain evidence="2">C1</strain>
    </source>
</reference>
<dbReference type="Proteomes" id="UP000643701">
    <property type="component" value="Unassembled WGS sequence"/>
</dbReference>
<dbReference type="RefSeq" id="WP_166401098.1">
    <property type="nucleotide sequence ID" value="NZ_JAANAS010000116.1"/>
</dbReference>
<organism evidence="2 3">
    <name type="scientific">Psychroflexus maritimus</name>
    <dbReference type="NCBI Taxonomy" id="2714865"/>
    <lineage>
        <taxon>Bacteria</taxon>
        <taxon>Pseudomonadati</taxon>
        <taxon>Bacteroidota</taxon>
        <taxon>Flavobacteriia</taxon>
        <taxon>Flavobacteriales</taxon>
        <taxon>Flavobacteriaceae</taxon>
        <taxon>Psychroflexus</taxon>
    </lineage>
</organism>